<sequence>IAVCPGTYWCAKEGDMCRCNGEITYAPELFDGLVYTVPVAERAYKVVSSGTWKCGTDQNGKPFEIDPAPWHIKHCWCSPQGILDILKQHDASSLHKKECSEAANFDFDQGGARRLRQYFTEDDDALDESDAEDVEDDSSDSEPAKLRRLSHDSRRRRTYTYTPWALVSVPSESTFSSFDSGSDDARQISCAYEFGVPAASAQLYHSDGPYSGDVWKVEDIAKQWGNVSTRPCWVRSRGESGERLAACAVALLKPGSLAIKADKTLSVMWSFLWVTLSLTLCCCGCWVFICLGGASSFPPGSGGAGAQQQGLMSNAN</sequence>
<keyword evidence="2" id="KW-1133">Transmembrane helix</keyword>
<dbReference type="AlphaFoldDB" id="A0A812Q5V2"/>
<organism evidence="3 4">
    <name type="scientific">Symbiodinium pilosum</name>
    <name type="common">Dinoflagellate</name>
    <dbReference type="NCBI Taxonomy" id="2952"/>
    <lineage>
        <taxon>Eukaryota</taxon>
        <taxon>Sar</taxon>
        <taxon>Alveolata</taxon>
        <taxon>Dinophyceae</taxon>
        <taxon>Suessiales</taxon>
        <taxon>Symbiodiniaceae</taxon>
        <taxon>Symbiodinium</taxon>
    </lineage>
</organism>
<protein>
    <submittedName>
        <fullName evidence="3">Uncharacterized protein</fullName>
    </submittedName>
</protein>
<comment type="caution">
    <text evidence="3">The sequence shown here is derived from an EMBL/GenBank/DDBJ whole genome shotgun (WGS) entry which is preliminary data.</text>
</comment>
<feature type="non-terminal residue" evidence="3">
    <location>
        <position position="1"/>
    </location>
</feature>
<evidence type="ECO:0000256" key="1">
    <source>
        <dbReference type="SAM" id="MobiDB-lite"/>
    </source>
</evidence>
<accession>A0A812Q5V2</accession>
<keyword evidence="2" id="KW-0472">Membrane</keyword>
<evidence type="ECO:0000313" key="4">
    <source>
        <dbReference type="Proteomes" id="UP000649617"/>
    </source>
</evidence>
<gene>
    <name evidence="3" type="ORF">SPIL2461_LOCUS8949</name>
</gene>
<feature type="transmembrane region" description="Helical" evidence="2">
    <location>
        <begin position="267"/>
        <end position="291"/>
    </location>
</feature>
<dbReference type="OrthoDB" id="406762at2759"/>
<feature type="region of interest" description="Disordered" evidence="1">
    <location>
        <begin position="122"/>
        <end position="149"/>
    </location>
</feature>
<dbReference type="EMBL" id="CAJNIZ010015052">
    <property type="protein sequence ID" value="CAE7368997.1"/>
    <property type="molecule type" value="Genomic_DNA"/>
</dbReference>
<evidence type="ECO:0000256" key="2">
    <source>
        <dbReference type="SAM" id="Phobius"/>
    </source>
</evidence>
<feature type="compositionally biased region" description="Acidic residues" evidence="1">
    <location>
        <begin position="122"/>
        <end position="140"/>
    </location>
</feature>
<proteinExistence type="predicted"/>
<keyword evidence="2" id="KW-0812">Transmembrane</keyword>
<name>A0A812Q5V2_SYMPI</name>
<keyword evidence="4" id="KW-1185">Reference proteome</keyword>
<evidence type="ECO:0000313" key="3">
    <source>
        <dbReference type="EMBL" id="CAE7368997.1"/>
    </source>
</evidence>
<dbReference type="Proteomes" id="UP000649617">
    <property type="component" value="Unassembled WGS sequence"/>
</dbReference>
<reference evidence="3" key="1">
    <citation type="submission" date="2021-02" db="EMBL/GenBank/DDBJ databases">
        <authorList>
            <person name="Dougan E. K."/>
            <person name="Rhodes N."/>
            <person name="Thang M."/>
            <person name="Chan C."/>
        </authorList>
    </citation>
    <scope>NUCLEOTIDE SEQUENCE</scope>
</reference>